<evidence type="ECO:0000259" key="2">
    <source>
        <dbReference type="PROSITE" id="PS50828"/>
    </source>
</evidence>
<dbReference type="InterPro" id="IPR036063">
    <property type="entry name" value="Smr_dom_sf"/>
</dbReference>
<dbReference type="EMBL" id="ML991781">
    <property type="protein sequence ID" value="KAF2237139.1"/>
    <property type="molecule type" value="Genomic_DNA"/>
</dbReference>
<feature type="transmembrane region" description="Helical" evidence="1">
    <location>
        <begin position="186"/>
        <end position="203"/>
    </location>
</feature>
<keyword evidence="1" id="KW-0472">Membrane</keyword>
<dbReference type="Pfam" id="PF01713">
    <property type="entry name" value="Smr"/>
    <property type="match status" value="1"/>
</dbReference>
<evidence type="ECO:0000313" key="4">
    <source>
        <dbReference type="Proteomes" id="UP000800092"/>
    </source>
</evidence>
<gene>
    <name evidence="3" type="ORF">EV356DRAFT_511866</name>
</gene>
<keyword evidence="1" id="KW-1133">Transmembrane helix</keyword>
<evidence type="ECO:0000313" key="3">
    <source>
        <dbReference type="EMBL" id="KAF2237139.1"/>
    </source>
</evidence>
<dbReference type="Proteomes" id="UP000800092">
    <property type="component" value="Unassembled WGS sequence"/>
</dbReference>
<accession>A0A6A6HH38</accession>
<feature type="domain" description="Smr" evidence="2">
    <location>
        <begin position="92"/>
        <end position="173"/>
    </location>
</feature>
<sequence length="209" mass="23840">MGQTPSTPTTSLLAEAETRRAQARHLRNEAVLQYSASRKAWEAGDRSSAASHKARRLQFQRDANLMDKEAADMAFRHYNGRYDGEEKVELTIDLHGLYVEEALGKLRAHLVRGKRWARQRGLRGGSMRVITGRGNRSKNGVAVIKPRVQEWCRTQGLRVEQPKNEGLLIVHFDADGGAVEQQRGKSWLWLWMLLGGGLVYYLGKRKFWR</sequence>
<proteinExistence type="predicted"/>
<dbReference type="SMART" id="SM00463">
    <property type="entry name" value="SMR"/>
    <property type="match status" value="1"/>
</dbReference>
<dbReference type="InterPro" id="IPR002625">
    <property type="entry name" value="Smr_dom"/>
</dbReference>
<dbReference type="PROSITE" id="PS50828">
    <property type="entry name" value="SMR"/>
    <property type="match status" value="1"/>
</dbReference>
<dbReference type="PANTHER" id="PTHR47417">
    <property type="entry name" value="SMR DOMAIN-CONTAINING PROTEIN YPL199C"/>
    <property type="match status" value="1"/>
</dbReference>
<dbReference type="InterPro" id="IPR053020">
    <property type="entry name" value="Smr_domain_protein"/>
</dbReference>
<keyword evidence="1" id="KW-0812">Transmembrane</keyword>
<name>A0A6A6HH38_VIRVR</name>
<organism evidence="3 4">
    <name type="scientific">Viridothelium virens</name>
    <name type="common">Speckled blister lichen</name>
    <name type="synonym">Trypethelium virens</name>
    <dbReference type="NCBI Taxonomy" id="1048519"/>
    <lineage>
        <taxon>Eukaryota</taxon>
        <taxon>Fungi</taxon>
        <taxon>Dikarya</taxon>
        <taxon>Ascomycota</taxon>
        <taxon>Pezizomycotina</taxon>
        <taxon>Dothideomycetes</taxon>
        <taxon>Dothideomycetes incertae sedis</taxon>
        <taxon>Trypetheliales</taxon>
        <taxon>Trypetheliaceae</taxon>
        <taxon>Viridothelium</taxon>
    </lineage>
</organism>
<dbReference type="SUPFAM" id="SSF160443">
    <property type="entry name" value="SMR domain-like"/>
    <property type="match status" value="1"/>
</dbReference>
<dbReference type="OrthoDB" id="3231855at2759"/>
<keyword evidence="4" id="KW-1185">Reference proteome</keyword>
<dbReference type="Gene3D" id="3.30.1370.110">
    <property type="match status" value="1"/>
</dbReference>
<reference evidence="3" key="1">
    <citation type="journal article" date="2020" name="Stud. Mycol.">
        <title>101 Dothideomycetes genomes: a test case for predicting lifestyles and emergence of pathogens.</title>
        <authorList>
            <person name="Haridas S."/>
            <person name="Albert R."/>
            <person name="Binder M."/>
            <person name="Bloem J."/>
            <person name="Labutti K."/>
            <person name="Salamov A."/>
            <person name="Andreopoulos B."/>
            <person name="Baker S."/>
            <person name="Barry K."/>
            <person name="Bills G."/>
            <person name="Bluhm B."/>
            <person name="Cannon C."/>
            <person name="Castanera R."/>
            <person name="Culley D."/>
            <person name="Daum C."/>
            <person name="Ezra D."/>
            <person name="Gonzalez J."/>
            <person name="Henrissat B."/>
            <person name="Kuo A."/>
            <person name="Liang C."/>
            <person name="Lipzen A."/>
            <person name="Lutzoni F."/>
            <person name="Magnuson J."/>
            <person name="Mondo S."/>
            <person name="Nolan M."/>
            <person name="Ohm R."/>
            <person name="Pangilinan J."/>
            <person name="Park H.-J."/>
            <person name="Ramirez L."/>
            <person name="Alfaro M."/>
            <person name="Sun H."/>
            <person name="Tritt A."/>
            <person name="Yoshinaga Y."/>
            <person name="Zwiers L.-H."/>
            <person name="Turgeon B."/>
            <person name="Goodwin S."/>
            <person name="Spatafora J."/>
            <person name="Crous P."/>
            <person name="Grigoriev I."/>
        </authorList>
    </citation>
    <scope>NUCLEOTIDE SEQUENCE</scope>
    <source>
        <strain evidence="3">Tuck. ex Michener</strain>
    </source>
</reference>
<dbReference type="AlphaFoldDB" id="A0A6A6HH38"/>
<evidence type="ECO:0000256" key="1">
    <source>
        <dbReference type="SAM" id="Phobius"/>
    </source>
</evidence>
<dbReference type="PANTHER" id="PTHR47417:SF1">
    <property type="entry name" value="SMR DOMAIN-CONTAINING PROTEIN YPL199C"/>
    <property type="match status" value="1"/>
</dbReference>
<protein>
    <submittedName>
        <fullName evidence="3">Smr-domain-containing protein</fullName>
    </submittedName>
</protein>